<organism evidence="2">
    <name type="scientific">Anguilla anguilla</name>
    <name type="common">European freshwater eel</name>
    <name type="synonym">Muraena anguilla</name>
    <dbReference type="NCBI Taxonomy" id="7936"/>
    <lineage>
        <taxon>Eukaryota</taxon>
        <taxon>Metazoa</taxon>
        <taxon>Chordata</taxon>
        <taxon>Craniata</taxon>
        <taxon>Vertebrata</taxon>
        <taxon>Euteleostomi</taxon>
        <taxon>Actinopterygii</taxon>
        <taxon>Neopterygii</taxon>
        <taxon>Teleostei</taxon>
        <taxon>Anguilliformes</taxon>
        <taxon>Anguillidae</taxon>
        <taxon>Anguilla</taxon>
    </lineage>
</organism>
<reference evidence="2" key="2">
    <citation type="journal article" date="2015" name="Fish Shellfish Immunol.">
        <title>Early steps in the European eel (Anguilla anguilla)-Vibrio vulnificus interaction in the gills: Role of the RtxA13 toxin.</title>
        <authorList>
            <person name="Callol A."/>
            <person name="Pajuelo D."/>
            <person name="Ebbesson L."/>
            <person name="Teles M."/>
            <person name="MacKenzie S."/>
            <person name="Amaro C."/>
        </authorList>
    </citation>
    <scope>NUCLEOTIDE SEQUENCE</scope>
</reference>
<dbReference type="EMBL" id="GBXM01025468">
    <property type="protein sequence ID" value="JAH83109.1"/>
    <property type="molecule type" value="Transcribed_RNA"/>
</dbReference>
<protein>
    <submittedName>
        <fullName evidence="2">Uncharacterized protein</fullName>
    </submittedName>
</protein>
<evidence type="ECO:0000256" key="1">
    <source>
        <dbReference type="SAM" id="MobiDB-lite"/>
    </source>
</evidence>
<evidence type="ECO:0000313" key="2">
    <source>
        <dbReference type="EMBL" id="JAH83109.1"/>
    </source>
</evidence>
<dbReference type="AlphaFoldDB" id="A0A0E9VY84"/>
<feature type="region of interest" description="Disordered" evidence="1">
    <location>
        <begin position="1"/>
        <end position="21"/>
    </location>
</feature>
<sequence>MKLRYQGDGSTLKQEQTTALR</sequence>
<reference evidence="2" key="1">
    <citation type="submission" date="2014-11" db="EMBL/GenBank/DDBJ databases">
        <authorList>
            <person name="Amaro Gonzalez C."/>
        </authorList>
    </citation>
    <scope>NUCLEOTIDE SEQUENCE</scope>
</reference>
<accession>A0A0E9VY84</accession>
<name>A0A0E9VY84_ANGAN</name>
<proteinExistence type="predicted"/>
<feature type="compositionally biased region" description="Polar residues" evidence="1">
    <location>
        <begin position="8"/>
        <end position="21"/>
    </location>
</feature>